<evidence type="ECO:0000256" key="7">
    <source>
        <dbReference type="SAM" id="Phobius"/>
    </source>
</evidence>
<evidence type="ECO:0000256" key="6">
    <source>
        <dbReference type="ARBA" id="ARBA00023136"/>
    </source>
</evidence>
<keyword evidence="6 7" id="KW-0472">Membrane</keyword>
<dbReference type="GO" id="GO:0016740">
    <property type="term" value="F:transferase activity"/>
    <property type="evidence" value="ECO:0007669"/>
    <property type="project" value="UniProtKB-KW"/>
</dbReference>
<dbReference type="InterPro" id="IPR000715">
    <property type="entry name" value="Glycosyl_transferase_4"/>
</dbReference>
<keyword evidence="3 8" id="KW-0808">Transferase</keyword>
<proteinExistence type="predicted"/>
<dbReference type="RefSeq" id="WP_272748471.1">
    <property type="nucleotide sequence ID" value="NZ_JAQQKX010000009.1"/>
</dbReference>
<name>A0ABT5HVA8_9CAUL</name>
<feature type="transmembrane region" description="Helical" evidence="7">
    <location>
        <begin position="52"/>
        <end position="73"/>
    </location>
</feature>
<feature type="transmembrane region" description="Helical" evidence="7">
    <location>
        <begin position="6"/>
        <end position="31"/>
    </location>
</feature>
<evidence type="ECO:0000256" key="1">
    <source>
        <dbReference type="ARBA" id="ARBA00004651"/>
    </source>
</evidence>
<accession>A0ABT5HVA8</accession>
<comment type="subcellular location">
    <subcellularLocation>
        <location evidence="1">Cell membrane</location>
        <topology evidence="1">Multi-pass membrane protein</topology>
    </subcellularLocation>
</comment>
<dbReference type="Pfam" id="PF00953">
    <property type="entry name" value="Glycos_transf_4"/>
    <property type="match status" value="1"/>
</dbReference>
<dbReference type="EMBL" id="JAQQKX010000009">
    <property type="protein sequence ID" value="MDC7684016.1"/>
    <property type="molecule type" value="Genomic_DNA"/>
</dbReference>
<evidence type="ECO:0000256" key="5">
    <source>
        <dbReference type="ARBA" id="ARBA00022989"/>
    </source>
</evidence>
<protein>
    <submittedName>
        <fullName evidence="8">Glycosyl transferase family 4 family protein</fullName>
    </submittedName>
</protein>
<evidence type="ECO:0000256" key="2">
    <source>
        <dbReference type="ARBA" id="ARBA00022475"/>
    </source>
</evidence>
<reference evidence="8 9" key="1">
    <citation type="submission" date="2023-01" db="EMBL/GenBank/DDBJ databases">
        <title>Novel species of the genus Asticcacaulis isolated from rivers.</title>
        <authorList>
            <person name="Lu H."/>
        </authorList>
    </citation>
    <scope>NUCLEOTIDE SEQUENCE [LARGE SCALE GENOMIC DNA]</scope>
    <source>
        <strain evidence="8 9">BYS171W</strain>
    </source>
</reference>
<feature type="transmembrane region" description="Helical" evidence="7">
    <location>
        <begin position="169"/>
        <end position="189"/>
    </location>
</feature>
<evidence type="ECO:0000256" key="4">
    <source>
        <dbReference type="ARBA" id="ARBA00022692"/>
    </source>
</evidence>
<feature type="transmembrane region" description="Helical" evidence="7">
    <location>
        <begin position="195"/>
        <end position="218"/>
    </location>
</feature>
<feature type="transmembrane region" description="Helical" evidence="7">
    <location>
        <begin position="305"/>
        <end position="323"/>
    </location>
</feature>
<gene>
    <name evidence="8" type="ORF">PQU92_12070</name>
</gene>
<comment type="caution">
    <text evidence="8">The sequence shown here is derived from an EMBL/GenBank/DDBJ whole genome shotgun (WGS) entry which is preliminary data.</text>
</comment>
<feature type="transmembrane region" description="Helical" evidence="7">
    <location>
        <begin position="111"/>
        <end position="126"/>
    </location>
</feature>
<evidence type="ECO:0000313" key="8">
    <source>
        <dbReference type="EMBL" id="MDC7684016.1"/>
    </source>
</evidence>
<sequence>MIEVWIVPPLILLAAFVLSALLAAGFTQLAIRGGPVDIPRDRGAHKAPTPTSGGLAVMAAAGLSLGLVVWLCIPGKSDSVHSGALLFAFASLAGLSGAIDDVMDLPAKGRLLFQVLLCLGFAWLFPARELVFGPGLSLALPLPVGIIGSALWLVVGMNAINFMDGANGLAIGTQIVCLLIFAAFIVVLGPQTYSGLLMSGVLLVCLTAAGAFSGLLPFNLPLNKVFQGDAGSLFGGALVTGSVLVLNTHEIASVWLGGFLLAPFLVDVILTLIWRSQRKKDLFTAHKDHLYQQWLIHRDPSHFRLALRVWALCALSSAIGVGARVLDEVFSTDLRFAALCLVIALYTAGWFWVRRRLVKA</sequence>
<feature type="transmembrane region" description="Helical" evidence="7">
    <location>
        <begin position="79"/>
        <end position="99"/>
    </location>
</feature>
<feature type="transmembrane region" description="Helical" evidence="7">
    <location>
        <begin position="335"/>
        <end position="353"/>
    </location>
</feature>
<keyword evidence="5 7" id="KW-1133">Transmembrane helix</keyword>
<dbReference type="PANTHER" id="PTHR22926:SF3">
    <property type="entry name" value="UNDECAPRENYL-PHOSPHATE ALPHA-N-ACETYLGLUCOSAMINYL 1-PHOSPHATE TRANSFERASE"/>
    <property type="match status" value="1"/>
</dbReference>
<organism evidence="8 9">
    <name type="scientific">Asticcacaulis aquaticus</name>
    <dbReference type="NCBI Taxonomy" id="2984212"/>
    <lineage>
        <taxon>Bacteria</taxon>
        <taxon>Pseudomonadati</taxon>
        <taxon>Pseudomonadota</taxon>
        <taxon>Alphaproteobacteria</taxon>
        <taxon>Caulobacterales</taxon>
        <taxon>Caulobacteraceae</taxon>
        <taxon>Asticcacaulis</taxon>
    </lineage>
</organism>
<dbReference type="PANTHER" id="PTHR22926">
    <property type="entry name" value="PHOSPHO-N-ACETYLMURAMOYL-PENTAPEPTIDE-TRANSFERASE"/>
    <property type="match status" value="1"/>
</dbReference>
<feature type="transmembrane region" description="Helical" evidence="7">
    <location>
        <begin position="138"/>
        <end position="157"/>
    </location>
</feature>
<keyword evidence="4 7" id="KW-0812">Transmembrane</keyword>
<evidence type="ECO:0000256" key="3">
    <source>
        <dbReference type="ARBA" id="ARBA00022679"/>
    </source>
</evidence>
<feature type="transmembrane region" description="Helical" evidence="7">
    <location>
        <begin position="254"/>
        <end position="274"/>
    </location>
</feature>
<evidence type="ECO:0000313" key="9">
    <source>
        <dbReference type="Proteomes" id="UP001214854"/>
    </source>
</evidence>
<keyword evidence="2" id="KW-1003">Cell membrane</keyword>
<keyword evidence="9" id="KW-1185">Reference proteome</keyword>
<dbReference type="Proteomes" id="UP001214854">
    <property type="component" value="Unassembled WGS sequence"/>
</dbReference>